<protein>
    <recommendedName>
        <fullName evidence="8">ERCC1-like central domain-containing protein</fullName>
    </recommendedName>
</protein>
<feature type="compositionally biased region" description="Low complexity" evidence="7">
    <location>
        <begin position="141"/>
        <end position="153"/>
    </location>
</feature>
<evidence type="ECO:0000256" key="3">
    <source>
        <dbReference type="ARBA" id="ARBA00022763"/>
    </source>
</evidence>
<dbReference type="PANTHER" id="PTHR12749:SF0">
    <property type="entry name" value="DNA EXCISION REPAIR PROTEIN ERCC-1"/>
    <property type="match status" value="1"/>
</dbReference>
<proteinExistence type="inferred from homology"/>
<feature type="region of interest" description="Disordered" evidence="7">
    <location>
        <begin position="1"/>
        <end position="76"/>
    </location>
</feature>
<feature type="domain" description="ERCC1-like central" evidence="8">
    <location>
        <begin position="449"/>
        <end position="561"/>
    </location>
</feature>
<feature type="compositionally biased region" description="Low complexity" evidence="7">
    <location>
        <begin position="38"/>
        <end position="48"/>
    </location>
</feature>
<dbReference type="PANTHER" id="PTHR12749">
    <property type="entry name" value="EXCISION REPAIR CROSS-COMPLEMENTING 1 ERCC1"/>
    <property type="match status" value="1"/>
</dbReference>
<dbReference type="GO" id="GO:0006302">
    <property type="term" value="P:double-strand break repair"/>
    <property type="evidence" value="ECO:0007669"/>
    <property type="project" value="UniProtKB-ARBA"/>
</dbReference>
<dbReference type="GO" id="GO:0003697">
    <property type="term" value="F:single-stranded DNA binding"/>
    <property type="evidence" value="ECO:0007669"/>
    <property type="project" value="TreeGrafter"/>
</dbReference>
<evidence type="ECO:0000313" key="9">
    <source>
        <dbReference type="EMBL" id="CRK25512.1"/>
    </source>
</evidence>
<feature type="region of interest" description="Disordered" evidence="7">
    <location>
        <begin position="379"/>
        <end position="455"/>
    </location>
</feature>
<evidence type="ECO:0000256" key="4">
    <source>
        <dbReference type="ARBA" id="ARBA00023125"/>
    </source>
</evidence>
<dbReference type="InterPro" id="IPR003903">
    <property type="entry name" value="UIM_dom"/>
</dbReference>
<evidence type="ECO:0000313" key="10">
    <source>
        <dbReference type="Proteomes" id="UP000044602"/>
    </source>
</evidence>
<dbReference type="Proteomes" id="UP000044602">
    <property type="component" value="Unassembled WGS sequence"/>
</dbReference>
<dbReference type="EMBL" id="CVQH01018890">
    <property type="protein sequence ID" value="CRK25512.1"/>
    <property type="molecule type" value="Genomic_DNA"/>
</dbReference>
<dbReference type="AlphaFoldDB" id="A0A0G4LU51"/>
<evidence type="ECO:0000259" key="8">
    <source>
        <dbReference type="Pfam" id="PF03834"/>
    </source>
</evidence>
<feature type="compositionally biased region" description="Low complexity" evidence="7">
    <location>
        <begin position="397"/>
        <end position="410"/>
    </location>
</feature>
<feature type="compositionally biased region" description="Basic and acidic residues" evidence="7">
    <location>
        <begin position="652"/>
        <end position="667"/>
    </location>
</feature>
<dbReference type="PROSITE" id="PS50330">
    <property type="entry name" value="UIM"/>
    <property type="match status" value="1"/>
</dbReference>
<feature type="compositionally biased region" description="Polar residues" evidence="7">
    <location>
        <begin position="56"/>
        <end position="65"/>
    </location>
</feature>
<feature type="region of interest" description="Disordered" evidence="7">
    <location>
        <begin position="648"/>
        <end position="763"/>
    </location>
</feature>
<keyword evidence="3" id="KW-0227">DNA damage</keyword>
<evidence type="ECO:0000256" key="7">
    <source>
        <dbReference type="SAM" id="MobiDB-lite"/>
    </source>
</evidence>
<comment type="subcellular location">
    <subcellularLocation>
        <location evidence="1">Nucleus</location>
    </subcellularLocation>
</comment>
<evidence type="ECO:0000256" key="2">
    <source>
        <dbReference type="ARBA" id="ARBA00008283"/>
    </source>
</evidence>
<feature type="region of interest" description="Disordered" evidence="7">
    <location>
        <begin position="203"/>
        <end position="260"/>
    </location>
</feature>
<dbReference type="InterPro" id="IPR010994">
    <property type="entry name" value="RuvA_2-like"/>
</dbReference>
<feature type="compositionally biased region" description="Basic and acidic residues" evidence="7">
    <location>
        <begin position="729"/>
        <end position="747"/>
    </location>
</feature>
<dbReference type="SUPFAM" id="SSF47781">
    <property type="entry name" value="RuvA domain 2-like"/>
    <property type="match status" value="1"/>
</dbReference>
<dbReference type="GO" id="GO:0003684">
    <property type="term" value="F:damaged DNA binding"/>
    <property type="evidence" value="ECO:0007669"/>
    <property type="project" value="InterPro"/>
</dbReference>
<comment type="similarity">
    <text evidence="2">Belongs to the ERCC1/RAD10/SWI10 family.</text>
</comment>
<feature type="compositionally biased region" description="Polar residues" evidence="7">
    <location>
        <begin position="444"/>
        <end position="455"/>
    </location>
</feature>
<dbReference type="InterPro" id="IPR004579">
    <property type="entry name" value="ERCC1/RAD10/SWI10"/>
</dbReference>
<dbReference type="CDD" id="cd22325">
    <property type="entry name" value="ERCC1_C-like"/>
    <property type="match status" value="1"/>
</dbReference>
<dbReference type="InterPro" id="IPR011335">
    <property type="entry name" value="Restrct_endonuc-II-like"/>
</dbReference>
<feature type="compositionally biased region" description="Pro residues" evidence="7">
    <location>
        <begin position="387"/>
        <end position="396"/>
    </location>
</feature>
<feature type="region of interest" description="Disordered" evidence="7">
    <location>
        <begin position="129"/>
        <end position="179"/>
    </location>
</feature>
<feature type="compositionally biased region" description="Polar residues" evidence="7">
    <location>
        <begin position="248"/>
        <end position="259"/>
    </location>
</feature>
<feature type="compositionally biased region" description="Basic and acidic residues" evidence="7">
    <location>
        <begin position="209"/>
        <end position="221"/>
    </location>
</feature>
<dbReference type="InterPro" id="IPR047260">
    <property type="entry name" value="ERCC1-like_central_dom"/>
</dbReference>
<keyword evidence="4" id="KW-0238">DNA-binding</keyword>
<keyword evidence="5" id="KW-0234">DNA repair</keyword>
<dbReference type="STRING" id="100787.A0A0G4LU51"/>
<accession>A0A0G4LU51</accession>
<gene>
    <name evidence="9" type="ORF">BN1708_004044</name>
</gene>
<dbReference type="SUPFAM" id="SSF52980">
    <property type="entry name" value="Restriction endonuclease-like"/>
    <property type="match status" value="1"/>
</dbReference>
<evidence type="ECO:0000256" key="5">
    <source>
        <dbReference type="ARBA" id="ARBA00023204"/>
    </source>
</evidence>
<keyword evidence="10" id="KW-1185">Reference proteome</keyword>
<dbReference type="GO" id="GO:0070914">
    <property type="term" value="P:UV-damage excision repair"/>
    <property type="evidence" value="ECO:0007669"/>
    <property type="project" value="TreeGrafter"/>
</dbReference>
<sequence>MDRTRIPTDRSAAPSASPGLQQAKPEKMRKRLQKNPSRRSASSNLSLSFKAGANPVVQQTTQPIASSPRVPPDLSDAKWQEYLRRSGMLAMDSSSPLPGLGPLQERADASKVEKTPTIIPEFKHLAINNTPPRPLLNSFGANSPTSSTSTASSVRRRAKTPVTSIGQLEAGSFGRNSTDASKVTSVDLIAAQYQALLEPSDTDSIYTDCHSEPPPRSERRLTSSGTRRQHSSEEVPPHNVIAVPPPRRNTQAHSPTSDDGTLVGFDEEAIYFKPLSFSPGPPSVLHHRVSTMLRRSVPQGNFGLQLCVDLLTRELATAMLDRPGGSPDAPALQILVMIEAYERLRNQVLEMGLQRDELQAMPADDDFGADADFLAALAASDSSSSRPHPPPPPPKPQAARQQGAPRIQQPTPQRLDKAPPVSASASASGGKVVQPTPQALPKRSSGSAIQVSPRQRGNPVLASLRSLPWEYSDIPADFVLGLTTCALFLSLKYHRLHPEYIYQRIRNLQGKYNLRIILAMVDIPNHEDSLRELSKTSLVSNVTVILCWSAAEAARYLELYKSYEHANFSAIRGQQSSSYAEKLVDFVTVPRSVNKADAIALVSTFGSLKDAVNADAEQIGVIAGWGTIKVNKWIAAVDEPFRAKKAAKRKLVHDESTEDRTPSRLDQARPIGRVPLREMSSMGGASADTPPIEAVPSGEVSARKKSGAQRPAVAADEDDEDAMIAAAIEESKITARAEASQRTEPSQRTESAASSRAPDELTDGIAAALARLRDGG</sequence>
<organism evidence="9 10">
    <name type="scientific">Verticillium longisporum</name>
    <name type="common">Verticillium dahliae var. longisporum</name>
    <dbReference type="NCBI Taxonomy" id="100787"/>
    <lineage>
        <taxon>Eukaryota</taxon>
        <taxon>Fungi</taxon>
        <taxon>Dikarya</taxon>
        <taxon>Ascomycota</taxon>
        <taxon>Pezizomycotina</taxon>
        <taxon>Sordariomycetes</taxon>
        <taxon>Hypocreomycetidae</taxon>
        <taxon>Glomerellales</taxon>
        <taxon>Plectosphaerellaceae</taxon>
        <taxon>Verticillium</taxon>
    </lineage>
</organism>
<dbReference type="GO" id="GO:0070522">
    <property type="term" value="C:ERCC4-ERCC1 complex"/>
    <property type="evidence" value="ECO:0007669"/>
    <property type="project" value="TreeGrafter"/>
</dbReference>
<dbReference type="GO" id="GO:0006312">
    <property type="term" value="P:mitotic recombination"/>
    <property type="evidence" value="ECO:0007669"/>
    <property type="project" value="TreeGrafter"/>
</dbReference>
<name>A0A0G4LU51_VERLO</name>
<reference evidence="9 10" key="1">
    <citation type="submission" date="2015-05" db="EMBL/GenBank/DDBJ databases">
        <authorList>
            <person name="Wang D.B."/>
            <person name="Wang M."/>
        </authorList>
    </citation>
    <scope>NUCLEOTIDE SEQUENCE [LARGE SCALE GENOMIC DNA]</scope>
    <source>
        <strain evidence="9">VL1</strain>
    </source>
</reference>
<dbReference type="FunFam" id="3.40.50.10130:FF:000001">
    <property type="entry name" value="DNA excision repair protein ERCC-1"/>
    <property type="match status" value="1"/>
</dbReference>
<keyword evidence="6" id="KW-0539">Nucleus</keyword>
<feature type="compositionally biased region" description="Low complexity" evidence="7">
    <location>
        <begin position="418"/>
        <end position="432"/>
    </location>
</feature>
<dbReference type="Gene3D" id="3.40.50.10130">
    <property type="match status" value="1"/>
</dbReference>
<dbReference type="NCBIfam" id="TIGR00597">
    <property type="entry name" value="rad10"/>
    <property type="match status" value="1"/>
</dbReference>
<feature type="compositionally biased region" description="Basic residues" evidence="7">
    <location>
        <begin position="27"/>
        <end position="37"/>
    </location>
</feature>
<dbReference type="Pfam" id="PF03834">
    <property type="entry name" value="Rad10"/>
    <property type="match status" value="1"/>
</dbReference>
<evidence type="ECO:0000256" key="1">
    <source>
        <dbReference type="ARBA" id="ARBA00004123"/>
    </source>
</evidence>
<dbReference type="Gene3D" id="1.10.150.20">
    <property type="entry name" value="5' to 3' exonuclease, C-terminal subdomain"/>
    <property type="match status" value="1"/>
</dbReference>
<evidence type="ECO:0000256" key="6">
    <source>
        <dbReference type="ARBA" id="ARBA00023242"/>
    </source>
</evidence>
<dbReference type="GO" id="GO:0000110">
    <property type="term" value="C:nucleotide-excision repair factor 1 complex"/>
    <property type="evidence" value="ECO:0007669"/>
    <property type="project" value="TreeGrafter"/>
</dbReference>